<accession>A0A0F9TGX1</accession>
<dbReference type="AlphaFoldDB" id="A0A0F9TGX1"/>
<comment type="caution">
    <text evidence="2">The sequence shown here is derived from an EMBL/GenBank/DDBJ whole genome shotgun (WGS) entry which is preliminary data.</text>
</comment>
<evidence type="ECO:0000313" key="2">
    <source>
        <dbReference type="EMBL" id="KKN40698.1"/>
    </source>
</evidence>
<sequence length="136" mass="15575">MRIRFRPDRRYHVVRENDGLVVWTTDNLTEAKGKVARHPNADYIFDTETEVDIFTEDGGLSWETSGDSVSGPETLTDILARQRSEHTRGVIQAIRAGVFETPEYQEAARKLAQEDALKQPRRRRRDYGGRSIFGVP</sequence>
<organism evidence="2">
    <name type="scientific">marine sediment metagenome</name>
    <dbReference type="NCBI Taxonomy" id="412755"/>
    <lineage>
        <taxon>unclassified sequences</taxon>
        <taxon>metagenomes</taxon>
        <taxon>ecological metagenomes</taxon>
    </lineage>
</organism>
<reference evidence="2" key="1">
    <citation type="journal article" date="2015" name="Nature">
        <title>Complex archaea that bridge the gap between prokaryotes and eukaryotes.</title>
        <authorList>
            <person name="Spang A."/>
            <person name="Saw J.H."/>
            <person name="Jorgensen S.L."/>
            <person name="Zaremba-Niedzwiedzka K."/>
            <person name="Martijn J."/>
            <person name="Lind A.E."/>
            <person name="van Eijk R."/>
            <person name="Schleper C."/>
            <person name="Guy L."/>
            <person name="Ettema T.J."/>
        </authorList>
    </citation>
    <scope>NUCLEOTIDE SEQUENCE</scope>
</reference>
<name>A0A0F9TGX1_9ZZZZ</name>
<feature type="region of interest" description="Disordered" evidence="1">
    <location>
        <begin position="115"/>
        <end position="136"/>
    </location>
</feature>
<gene>
    <name evidence="2" type="ORF">LCGC14_0730820</name>
</gene>
<proteinExistence type="predicted"/>
<evidence type="ECO:0000256" key="1">
    <source>
        <dbReference type="SAM" id="MobiDB-lite"/>
    </source>
</evidence>
<protein>
    <submittedName>
        <fullName evidence="2">Uncharacterized protein</fullName>
    </submittedName>
</protein>
<dbReference type="EMBL" id="LAZR01001689">
    <property type="protein sequence ID" value="KKN40698.1"/>
    <property type="molecule type" value="Genomic_DNA"/>
</dbReference>